<sequence>MSFSLSLVMKHFLTIITHNVLNPFLVFVAKANLKDIGIDIGNSNTDLKIILYSDKKCCSSKSGKSRECYLIFCILILLTLVILLSGGFVINYVPKKPIPYLL</sequence>
<keyword evidence="1" id="KW-0472">Membrane</keyword>
<comment type="caution">
    <text evidence="2">The sequence shown here is derived from an EMBL/GenBank/DDBJ whole genome shotgun (WGS) entry which is preliminary data.</text>
</comment>
<evidence type="ECO:0000313" key="3">
    <source>
        <dbReference type="Proteomes" id="UP000326759"/>
    </source>
</evidence>
<proteinExistence type="predicted"/>
<dbReference type="EMBL" id="SEYY01009148">
    <property type="protein sequence ID" value="KAB7501885.1"/>
    <property type="molecule type" value="Genomic_DNA"/>
</dbReference>
<accession>A0A5N5T9X3</accession>
<gene>
    <name evidence="2" type="ORF">Anas_10508</name>
</gene>
<organism evidence="2 3">
    <name type="scientific">Armadillidium nasatum</name>
    <dbReference type="NCBI Taxonomy" id="96803"/>
    <lineage>
        <taxon>Eukaryota</taxon>
        <taxon>Metazoa</taxon>
        <taxon>Ecdysozoa</taxon>
        <taxon>Arthropoda</taxon>
        <taxon>Crustacea</taxon>
        <taxon>Multicrustacea</taxon>
        <taxon>Malacostraca</taxon>
        <taxon>Eumalacostraca</taxon>
        <taxon>Peracarida</taxon>
        <taxon>Isopoda</taxon>
        <taxon>Oniscidea</taxon>
        <taxon>Crinocheta</taxon>
        <taxon>Armadillidiidae</taxon>
        <taxon>Armadillidium</taxon>
    </lineage>
</organism>
<dbReference type="AlphaFoldDB" id="A0A5N5T9X3"/>
<protein>
    <submittedName>
        <fullName evidence="2">Uncharacterized protein</fullName>
    </submittedName>
</protein>
<keyword evidence="3" id="KW-1185">Reference proteome</keyword>
<evidence type="ECO:0000313" key="2">
    <source>
        <dbReference type="EMBL" id="KAB7501885.1"/>
    </source>
</evidence>
<feature type="transmembrane region" description="Helical" evidence="1">
    <location>
        <begin position="69"/>
        <end position="93"/>
    </location>
</feature>
<reference evidence="2 3" key="1">
    <citation type="journal article" date="2019" name="PLoS Biol.">
        <title>Sex chromosomes control vertical transmission of feminizing Wolbachia symbionts in an isopod.</title>
        <authorList>
            <person name="Becking T."/>
            <person name="Chebbi M.A."/>
            <person name="Giraud I."/>
            <person name="Moumen B."/>
            <person name="Laverre T."/>
            <person name="Caubet Y."/>
            <person name="Peccoud J."/>
            <person name="Gilbert C."/>
            <person name="Cordaux R."/>
        </authorList>
    </citation>
    <scope>NUCLEOTIDE SEQUENCE [LARGE SCALE GENOMIC DNA]</scope>
    <source>
        <strain evidence="2">ANa2</strain>
        <tissue evidence="2">Whole body excluding digestive tract and cuticle</tissue>
    </source>
</reference>
<dbReference type="Proteomes" id="UP000326759">
    <property type="component" value="Unassembled WGS sequence"/>
</dbReference>
<keyword evidence="1" id="KW-0812">Transmembrane</keyword>
<evidence type="ECO:0000256" key="1">
    <source>
        <dbReference type="SAM" id="Phobius"/>
    </source>
</evidence>
<keyword evidence="1" id="KW-1133">Transmembrane helix</keyword>
<name>A0A5N5T9X3_9CRUS</name>